<gene>
    <name evidence="4" type="ORF">MCOS_LOCUS10066</name>
</gene>
<accession>A0A0R3UQB2</accession>
<evidence type="ECO:0008006" key="6">
    <source>
        <dbReference type="Google" id="ProtNLM"/>
    </source>
</evidence>
<dbReference type="InterPro" id="IPR001611">
    <property type="entry name" value="Leu-rich_rpt"/>
</dbReference>
<dbReference type="SUPFAM" id="SSF52058">
    <property type="entry name" value="L domain-like"/>
    <property type="match status" value="3"/>
</dbReference>
<evidence type="ECO:0000256" key="1">
    <source>
        <dbReference type="ARBA" id="ARBA00022614"/>
    </source>
</evidence>
<keyword evidence="1" id="KW-0433">Leucine-rich repeat</keyword>
<dbReference type="PANTHER" id="PTHR46652">
    <property type="entry name" value="LEUCINE-RICH REPEAT AND IQ DOMAIN-CONTAINING PROTEIN 1-RELATED"/>
    <property type="match status" value="1"/>
</dbReference>
<name>A0A0R3UQB2_MESCO</name>
<dbReference type="InterPro" id="IPR050836">
    <property type="entry name" value="SDS22/Internalin_LRR"/>
</dbReference>
<evidence type="ECO:0000313" key="5">
    <source>
        <dbReference type="Proteomes" id="UP000267029"/>
    </source>
</evidence>
<dbReference type="Gene3D" id="3.80.10.10">
    <property type="entry name" value="Ribonuclease Inhibitor"/>
    <property type="match status" value="6"/>
</dbReference>
<evidence type="ECO:0000313" key="4">
    <source>
        <dbReference type="EMBL" id="VDD84063.1"/>
    </source>
</evidence>
<reference evidence="4 5" key="1">
    <citation type="submission" date="2018-10" db="EMBL/GenBank/DDBJ databases">
        <authorList>
            <consortium name="Pathogen Informatics"/>
        </authorList>
    </citation>
    <scope>NUCLEOTIDE SEQUENCE [LARGE SCALE GENOMIC DNA]</scope>
</reference>
<evidence type="ECO:0000256" key="2">
    <source>
        <dbReference type="ARBA" id="ARBA00022737"/>
    </source>
</evidence>
<dbReference type="PANTHER" id="PTHR46652:SF3">
    <property type="entry name" value="LEUCINE-RICH REPEAT-CONTAINING PROTEIN 9"/>
    <property type="match status" value="1"/>
</dbReference>
<keyword evidence="5" id="KW-1185">Reference proteome</keyword>
<dbReference type="STRING" id="53468.A0A0R3UQB2"/>
<dbReference type="SUPFAM" id="SSF52075">
    <property type="entry name" value="Outer arm dynein light chain 1"/>
    <property type="match status" value="1"/>
</dbReference>
<dbReference type="SMART" id="SM00364">
    <property type="entry name" value="LRR_BAC"/>
    <property type="match status" value="7"/>
</dbReference>
<dbReference type="SMART" id="SM00369">
    <property type="entry name" value="LRR_TYP"/>
    <property type="match status" value="15"/>
</dbReference>
<proteinExistence type="predicted"/>
<keyword evidence="2" id="KW-0677">Repeat</keyword>
<dbReference type="OrthoDB" id="1517790at2759"/>
<dbReference type="Proteomes" id="UP000267029">
    <property type="component" value="Unassembled WGS sequence"/>
</dbReference>
<dbReference type="SMART" id="SM00365">
    <property type="entry name" value="LRR_SD22"/>
    <property type="match status" value="9"/>
</dbReference>
<dbReference type="Pfam" id="PF14580">
    <property type="entry name" value="LRR_9"/>
    <property type="match status" value="1"/>
</dbReference>
<organism evidence="4 5">
    <name type="scientific">Mesocestoides corti</name>
    <name type="common">Flatworm</name>
    <dbReference type="NCBI Taxonomy" id="53468"/>
    <lineage>
        <taxon>Eukaryota</taxon>
        <taxon>Metazoa</taxon>
        <taxon>Spiralia</taxon>
        <taxon>Lophotrochozoa</taxon>
        <taxon>Platyhelminthes</taxon>
        <taxon>Cestoda</taxon>
        <taxon>Eucestoda</taxon>
        <taxon>Cyclophyllidea</taxon>
        <taxon>Mesocestoididae</taxon>
        <taxon>Mesocestoides</taxon>
    </lineage>
</organism>
<sequence>MESFSEDIIREIKRINNIPEEVQNCSSLVRSIHLFFSDLPQTVAFKTFSNLKELVIVGHRISDLSFLKGCTNLSVLWVCESGLKSMQHLKLAPNIEELYLFDNNLKRIEGLDQMSSLRRLWLNDNDIHTVSNVENLKKLRDLNVAGNNIERLDSCLFYCTDLTTLNLSGNQLYDIPDMLSLSALPKLRELRINDGEYASSPISLSSHSYMALLHYIPHITSIDKISRRGSYLRNLIQSVVSNKKTFYFASYRHQHNVLLQACRVLFSLKNRLFKHISERLRLLSEHTRAIETASDPIGANSPDHEKLKKKLEEIRNRVNWWKGVWSELEDEYSHCFSTLMGRLQFDRCIRTCELQLFGGLMVTPVDPAFTDLFTLCSCFCQQRLCWHDHLVDNFSDLRLSRLWVVRNDFLNHFFHLEQITDADTIDEEVLFYCCVFASGVDYCHLASILRSGFFGDVAGKNLDFSSLLNPVLELNSALSSTKYNTSFHVLLVRAISDECNDFTRTDVQISNTTTNPSRLDSAKVEPCACSLNHANFTFTNGAYLVPEFIVELELIADSQSSQFFGHVSSSDLTCPPVLKKAIEDKIKLGVARDTRILKTPPEVPLPPDLSEMSLEGALRLPWFARVASLPQCSITEINLHGTGFRSLNHFGQLPALKALILSDCGLSSLDGLSLPTLELLDLSHNSLNTLKSMGMCPSLLQLDVNWNLLSDLESEMRHLRAVTKKLAVIKIECNPWLRCERVLERAWSLLPSLSRQSGVTIGESTDSAGAFMLNHLFSTSKHYMLTLWPILYSLPRHFPSDTRPLEWFLQSTKVFDNSMSSIPSFSPIYASTLSALSINNAYLTDLSSLSSLNQLQELSIEDNCLTSLHGIHHLHNLKTLLAGNNSITSISNCGLNQLKNLQVLALDNNQIDSLNPLGCCSALKQLYLSGNKISSYQCVLVLGDLLNLDVLDLRFNALTTQLLNYRLRTIYRLPHLIFLDGLPVSHGEINEARDTFDGRLTTEYLLASLGIDHPSGLTRIDYEDNALRRIDLFPPDAFVNLHTVNLQNNKLTSLDGLLDLRSVQVLLLSDNRIACLTSNASLRDSRMDLLPNLSVLSLAGNGIQCLKSLQLHRFPLLHTLFLQENSLTSVSGLEGARNLLNVVLDKNKIRKLTPEDLVTLRCLIELHLESNRLRDLPSLGHLEQLVHLFLGDNRLDDLDATIEKLSSLTRLTHLVLSGNPVSKVNSYRLAVCYALPRLKFLDAVDISERELQLAFSLYGGHESPASSNSALEFEVPLVKRTIRSLGTKVLTSQLCLPPVAKLGAAADGGGGSGSPTALAPPPSTQQADNVDETHQPTTSALNDASPKTHQGNGDTLPADSSPLIVTSTSLLKTASSVTAPFPKDLRLSVAKKKSTGGSITLEFKRHQERTPKNDSKRVVMSIPGISINAMANISSQLSNLPCVESYDLLFEDER</sequence>
<dbReference type="PROSITE" id="PS51450">
    <property type="entry name" value="LRR"/>
    <property type="match status" value="8"/>
</dbReference>
<feature type="compositionally biased region" description="Polar residues" evidence="3">
    <location>
        <begin position="1335"/>
        <end position="1353"/>
    </location>
</feature>
<dbReference type="InterPro" id="IPR003591">
    <property type="entry name" value="Leu-rich_rpt_typical-subtyp"/>
</dbReference>
<evidence type="ECO:0000256" key="3">
    <source>
        <dbReference type="SAM" id="MobiDB-lite"/>
    </source>
</evidence>
<dbReference type="EMBL" id="UXSR01005963">
    <property type="protein sequence ID" value="VDD84063.1"/>
    <property type="molecule type" value="Genomic_DNA"/>
</dbReference>
<dbReference type="InterPro" id="IPR025875">
    <property type="entry name" value="Leu-rich_rpt_4"/>
</dbReference>
<protein>
    <recommendedName>
        <fullName evidence="6">Protein phosphatase 1 regulatory subunit 7</fullName>
    </recommendedName>
</protein>
<dbReference type="Pfam" id="PF12799">
    <property type="entry name" value="LRR_4"/>
    <property type="match status" value="2"/>
</dbReference>
<feature type="region of interest" description="Disordered" evidence="3">
    <location>
        <begin position="1306"/>
        <end position="1361"/>
    </location>
</feature>
<dbReference type="InterPro" id="IPR032675">
    <property type="entry name" value="LRR_dom_sf"/>
</dbReference>